<feature type="compositionally biased region" description="Polar residues" evidence="1">
    <location>
        <begin position="19"/>
        <end position="32"/>
    </location>
</feature>
<organism evidence="2 3">
    <name type="scientific">Kwoniella dendrophila CBS 6074</name>
    <dbReference type="NCBI Taxonomy" id="1295534"/>
    <lineage>
        <taxon>Eukaryota</taxon>
        <taxon>Fungi</taxon>
        <taxon>Dikarya</taxon>
        <taxon>Basidiomycota</taxon>
        <taxon>Agaricomycotina</taxon>
        <taxon>Tremellomycetes</taxon>
        <taxon>Tremellales</taxon>
        <taxon>Cryptococcaceae</taxon>
        <taxon>Kwoniella</taxon>
    </lineage>
</organism>
<dbReference type="GeneID" id="91091073"/>
<dbReference type="Proteomes" id="UP001355207">
    <property type="component" value="Chromosome 1"/>
</dbReference>
<protein>
    <submittedName>
        <fullName evidence="2">Uncharacterized protein</fullName>
    </submittedName>
</protein>
<evidence type="ECO:0000313" key="2">
    <source>
        <dbReference type="EMBL" id="WWC85537.1"/>
    </source>
</evidence>
<accession>A0AAX4JJC8</accession>
<evidence type="ECO:0000313" key="3">
    <source>
        <dbReference type="Proteomes" id="UP001355207"/>
    </source>
</evidence>
<name>A0AAX4JJC8_9TREE</name>
<evidence type="ECO:0000256" key="1">
    <source>
        <dbReference type="SAM" id="MobiDB-lite"/>
    </source>
</evidence>
<dbReference type="EMBL" id="CP144098">
    <property type="protein sequence ID" value="WWC85537.1"/>
    <property type="molecule type" value="Genomic_DNA"/>
</dbReference>
<feature type="compositionally biased region" description="Low complexity" evidence="1">
    <location>
        <begin position="1"/>
        <end position="18"/>
    </location>
</feature>
<reference evidence="2 3" key="1">
    <citation type="submission" date="2024-01" db="EMBL/GenBank/DDBJ databases">
        <title>Comparative genomics of Cryptococcus and Kwoniella reveals pathogenesis evolution and contrasting modes of karyotype evolution via chromosome fusion or intercentromeric recombination.</title>
        <authorList>
            <person name="Coelho M.A."/>
            <person name="David-Palma M."/>
            <person name="Shea T."/>
            <person name="Bowers K."/>
            <person name="McGinley-Smith S."/>
            <person name="Mohammad A.W."/>
            <person name="Gnirke A."/>
            <person name="Yurkov A.M."/>
            <person name="Nowrousian M."/>
            <person name="Sun S."/>
            <person name="Cuomo C.A."/>
            <person name="Heitman J."/>
        </authorList>
    </citation>
    <scope>NUCLEOTIDE SEQUENCE [LARGE SCALE GENOMIC DNA]</scope>
    <source>
        <strain evidence="2 3">CBS 6074</strain>
    </source>
</reference>
<feature type="region of interest" description="Disordered" evidence="1">
    <location>
        <begin position="1"/>
        <end position="35"/>
    </location>
</feature>
<sequence>MAESSSSSANNQSTSGSNTRPTASTGSTSQLSAEEKIANLKSIEAHAHEWMKEKASDFTDQSEMDKMIFAAWSGQIYEELKDINSRLASERDNNAK</sequence>
<dbReference type="AlphaFoldDB" id="A0AAX4JJC8"/>
<keyword evidence="3" id="KW-1185">Reference proteome</keyword>
<proteinExistence type="predicted"/>
<dbReference type="RefSeq" id="XP_066072300.1">
    <property type="nucleotide sequence ID" value="XM_066216203.1"/>
</dbReference>
<gene>
    <name evidence="2" type="ORF">L201_000401</name>
</gene>